<proteinExistence type="inferred from homology"/>
<dbReference type="SMART" id="SM00355">
    <property type="entry name" value="ZnF_C2H2"/>
    <property type="match status" value="8"/>
</dbReference>
<organism evidence="13 14">
    <name type="scientific">Chytriomyces confervae</name>
    <dbReference type="NCBI Taxonomy" id="246404"/>
    <lineage>
        <taxon>Eukaryota</taxon>
        <taxon>Fungi</taxon>
        <taxon>Fungi incertae sedis</taxon>
        <taxon>Chytridiomycota</taxon>
        <taxon>Chytridiomycota incertae sedis</taxon>
        <taxon>Chytridiomycetes</taxon>
        <taxon>Chytridiales</taxon>
        <taxon>Chytriomycetaceae</taxon>
        <taxon>Chytriomyces</taxon>
    </lineage>
</organism>
<comment type="caution">
    <text evidence="13">The sequence shown here is derived from an EMBL/GenBank/DDBJ whole genome shotgun (WGS) entry which is preliminary data.</text>
</comment>
<dbReference type="GO" id="GO:0005634">
    <property type="term" value="C:nucleus"/>
    <property type="evidence" value="ECO:0007669"/>
    <property type="project" value="UniProtKB-SubCell"/>
</dbReference>
<evidence type="ECO:0000256" key="7">
    <source>
        <dbReference type="ARBA" id="ARBA00023015"/>
    </source>
</evidence>
<feature type="domain" description="C2H2-type" evidence="12">
    <location>
        <begin position="395"/>
        <end position="422"/>
    </location>
</feature>
<keyword evidence="5 11" id="KW-0863">Zinc-finger</keyword>
<dbReference type="FunFam" id="3.30.160.60:FF:001480">
    <property type="entry name" value="Si:cabz01071911.3"/>
    <property type="match status" value="1"/>
</dbReference>
<dbReference type="AlphaFoldDB" id="A0A507FR67"/>
<dbReference type="PROSITE" id="PS00028">
    <property type="entry name" value="ZINC_FINGER_C2H2_1"/>
    <property type="match status" value="4"/>
</dbReference>
<protein>
    <recommendedName>
        <fullName evidence="12">C2H2-type domain-containing protein</fullName>
    </recommendedName>
</protein>
<dbReference type="GO" id="GO:0003677">
    <property type="term" value="F:DNA binding"/>
    <property type="evidence" value="ECO:0007669"/>
    <property type="project" value="UniProtKB-KW"/>
</dbReference>
<evidence type="ECO:0000256" key="5">
    <source>
        <dbReference type="ARBA" id="ARBA00022771"/>
    </source>
</evidence>
<dbReference type="SUPFAM" id="SSF57667">
    <property type="entry name" value="beta-beta-alpha zinc fingers"/>
    <property type="match status" value="4"/>
</dbReference>
<keyword evidence="10" id="KW-0539">Nucleus</keyword>
<keyword evidence="7" id="KW-0805">Transcription regulation</keyword>
<dbReference type="InterPro" id="IPR036236">
    <property type="entry name" value="Znf_C2H2_sf"/>
</dbReference>
<dbReference type="GO" id="GO:0000981">
    <property type="term" value="F:DNA-binding transcription factor activity, RNA polymerase II-specific"/>
    <property type="evidence" value="ECO:0007669"/>
    <property type="project" value="TreeGrafter"/>
</dbReference>
<evidence type="ECO:0000256" key="1">
    <source>
        <dbReference type="ARBA" id="ARBA00004123"/>
    </source>
</evidence>
<dbReference type="EMBL" id="QEAP01000010">
    <property type="protein sequence ID" value="TPX78045.1"/>
    <property type="molecule type" value="Genomic_DNA"/>
</dbReference>
<feature type="domain" description="C2H2-type" evidence="12">
    <location>
        <begin position="154"/>
        <end position="181"/>
    </location>
</feature>
<reference evidence="13 14" key="1">
    <citation type="journal article" date="2019" name="Sci. Rep.">
        <title>Comparative genomics of chytrid fungi reveal insights into the obligate biotrophic and pathogenic lifestyle of Synchytrium endobioticum.</title>
        <authorList>
            <person name="van de Vossenberg B.T.L.H."/>
            <person name="Warris S."/>
            <person name="Nguyen H.D.T."/>
            <person name="van Gent-Pelzer M.P.E."/>
            <person name="Joly D.L."/>
            <person name="van de Geest H.C."/>
            <person name="Bonants P.J.M."/>
            <person name="Smith D.S."/>
            <person name="Levesque C.A."/>
            <person name="van der Lee T.A.J."/>
        </authorList>
    </citation>
    <scope>NUCLEOTIDE SEQUENCE [LARGE SCALE GENOMIC DNA]</scope>
    <source>
        <strain evidence="13 14">CBS 675.73</strain>
    </source>
</reference>
<evidence type="ECO:0000256" key="11">
    <source>
        <dbReference type="PROSITE-ProRule" id="PRU00042"/>
    </source>
</evidence>
<dbReference type="InterPro" id="IPR013087">
    <property type="entry name" value="Znf_C2H2_type"/>
</dbReference>
<evidence type="ECO:0000313" key="14">
    <source>
        <dbReference type="Proteomes" id="UP000320333"/>
    </source>
</evidence>
<evidence type="ECO:0000259" key="12">
    <source>
        <dbReference type="PROSITE" id="PS50157"/>
    </source>
</evidence>
<keyword evidence="14" id="KW-1185">Reference proteome</keyword>
<dbReference type="Gene3D" id="3.30.160.60">
    <property type="entry name" value="Classic Zinc Finger"/>
    <property type="match status" value="6"/>
</dbReference>
<keyword evidence="4" id="KW-0677">Repeat</keyword>
<dbReference type="Proteomes" id="UP000320333">
    <property type="component" value="Unassembled WGS sequence"/>
</dbReference>
<keyword evidence="9" id="KW-0804">Transcription</keyword>
<dbReference type="Pfam" id="PF13912">
    <property type="entry name" value="zf-C2H2_6"/>
    <property type="match status" value="1"/>
</dbReference>
<dbReference type="PROSITE" id="PS50157">
    <property type="entry name" value="ZINC_FINGER_C2H2_2"/>
    <property type="match status" value="5"/>
</dbReference>
<evidence type="ECO:0000256" key="3">
    <source>
        <dbReference type="ARBA" id="ARBA00022723"/>
    </source>
</evidence>
<keyword evidence="8" id="KW-0238">DNA-binding</keyword>
<dbReference type="PANTHER" id="PTHR24394">
    <property type="entry name" value="ZINC FINGER PROTEIN"/>
    <property type="match status" value="1"/>
</dbReference>
<evidence type="ECO:0000256" key="9">
    <source>
        <dbReference type="ARBA" id="ARBA00023163"/>
    </source>
</evidence>
<dbReference type="FunFam" id="3.30.160.60:FF:001009">
    <property type="entry name" value="Zinc finger protein 26"/>
    <property type="match status" value="1"/>
</dbReference>
<evidence type="ECO:0000256" key="8">
    <source>
        <dbReference type="ARBA" id="ARBA00023125"/>
    </source>
</evidence>
<name>A0A507FR67_9FUNG</name>
<dbReference type="FunFam" id="3.30.160.60:FF:002343">
    <property type="entry name" value="Zinc finger protein 33A"/>
    <property type="match status" value="1"/>
</dbReference>
<gene>
    <name evidence="13" type="ORF">CcCBS67573_g00652</name>
</gene>
<keyword evidence="3" id="KW-0479">Metal-binding</keyword>
<feature type="domain" description="C2H2-type" evidence="12">
    <location>
        <begin position="492"/>
        <end position="512"/>
    </location>
</feature>
<comment type="subcellular location">
    <subcellularLocation>
        <location evidence="1">Nucleus</location>
    </subcellularLocation>
</comment>
<keyword evidence="6" id="KW-0862">Zinc</keyword>
<dbReference type="GO" id="GO:0008270">
    <property type="term" value="F:zinc ion binding"/>
    <property type="evidence" value="ECO:0007669"/>
    <property type="project" value="UniProtKB-KW"/>
</dbReference>
<feature type="domain" description="C2H2-type" evidence="12">
    <location>
        <begin position="124"/>
        <end position="153"/>
    </location>
</feature>
<accession>A0A507FR67</accession>
<evidence type="ECO:0000313" key="13">
    <source>
        <dbReference type="EMBL" id="TPX78045.1"/>
    </source>
</evidence>
<evidence type="ECO:0000256" key="2">
    <source>
        <dbReference type="ARBA" id="ARBA00006991"/>
    </source>
</evidence>
<dbReference type="OrthoDB" id="3437960at2759"/>
<feature type="domain" description="C2H2-type" evidence="12">
    <location>
        <begin position="423"/>
        <end position="450"/>
    </location>
</feature>
<evidence type="ECO:0000256" key="6">
    <source>
        <dbReference type="ARBA" id="ARBA00022833"/>
    </source>
</evidence>
<dbReference type="PANTHER" id="PTHR24394:SF29">
    <property type="entry name" value="MYONEURIN"/>
    <property type="match status" value="1"/>
</dbReference>
<comment type="similarity">
    <text evidence="2">Belongs to the krueppel C2H2-type zinc-finger protein family.</text>
</comment>
<evidence type="ECO:0000256" key="10">
    <source>
        <dbReference type="ARBA" id="ARBA00023242"/>
    </source>
</evidence>
<dbReference type="Pfam" id="PF00096">
    <property type="entry name" value="zf-C2H2"/>
    <property type="match status" value="4"/>
</dbReference>
<evidence type="ECO:0000256" key="4">
    <source>
        <dbReference type="ARBA" id="ARBA00022737"/>
    </source>
</evidence>
<sequence>MSQYASPTSTFEASERACLYAPESTQPGMLSLLHEDLVFGSPDQSGVDLFGLVDWNGVLMDFDPALLTTQQHAIVWPSPWFACSDNLDSPGSEPLDLSHACSIAQSAPCVSKPRQPRKGTQSKLACPENGCGKSFMYPSLLAEHMRSHSGERPFVCKDCGKSYTTNNRLKVHTRTHSNEKPYICNYEGCGFRTKQASDLKDHSIRHLSVEERSRLEKKRKMIPCHECSRRFRTEAGLAGHKEKMPVCFVEKRNKRSNREDSCDSVTTPLAVTWLEKVQMQRLASSIDDIWTSEDYALLPPLLTDDGFVGNTACNERAMPDWSMASLEPVHDLLWQQMTFWDPIWTTEVASQAWETVIAHHSGTASPQTPVLDTYAPPPAAAPAIVKKRRAFKNNFPCPECSKAFHFSSLLQEHLRTHSGERPFACSECDKSYTTKNRLKVHMRCHSNEKPYRCMYAGCKYSAKQASDLKHHSITHLPPNEKERAMENVRRNYPCVDCNRRFRTEAGLSRHKQAAPVCFAGRGDEGPDQL</sequence>